<keyword evidence="2" id="KW-1185">Reference proteome</keyword>
<organism evidence="1 2">
    <name type="scientific">Phakopsora pachyrhizi</name>
    <name type="common">Asian soybean rust disease fungus</name>
    <dbReference type="NCBI Taxonomy" id="170000"/>
    <lineage>
        <taxon>Eukaryota</taxon>
        <taxon>Fungi</taxon>
        <taxon>Dikarya</taxon>
        <taxon>Basidiomycota</taxon>
        <taxon>Pucciniomycotina</taxon>
        <taxon>Pucciniomycetes</taxon>
        <taxon>Pucciniales</taxon>
        <taxon>Phakopsoraceae</taxon>
        <taxon>Phakopsora</taxon>
    </lineage>
</organism>
<evidence type="ECO:0000313" key="2">
    <source>
        <dbReference type="Proteomes" id="UP001153365"/>
    </source>
</evidence>
<proteinExistence type="predicted"/>
<evidence type="ECO:0000313" key="1">
    <source>
        <dbReference type="EMBL" id="CAH7666902.1"/>
    </source>
</evidence>
<accession>A0AAV0AI73</accession>
<gene>
    <name evidence="1" type="ORF">PPACK8108_LOCUS1268</name>
</gene>
<reference evidence="1" key="1">
    <citation type="submission" date="2022-06" db="EMBL/GenBank/DDBJ databases">
        <authorList>
            <consortium name="SYNGENTA / RWTH Aachen University"/>
        </authorList>
    </citation>
    <scope>NUCLEOTIDE SEQUENCE</scope>
</reference>
<dbReference type="EMBL" id="CALTRL010000174">
    <property type="protein sequence ID" value="CAH7666902.1"/>
    <property type="molecule type" value="Genomic_DNA"/>
</dbReference>
<dbReference type="Proteomes" id="UP001153365">
    <property type="component" value="Unassembled WGS sequence"/>
</dbReference>
<name>A0AAV0AI73_PHAPC</name>
<sequence length="151" mass="16564">MRCAAEQRNVHLQVLMVCCGLQIVNRSWVLVRCNPKVEIKLTLKALKEAVKERGLSEGQMYSSRLLGVLLFTLEEIEIWDGPQSGTGKVEGSGGSCAIDVVLARREAALFRLEKIGIRRNNRSRVSGGSSIGVYRSCLNGLCLYPSVSISP</sequence>
<protein>
    <submittedName>
        <fullName evidence="1">Uncharacterized protein</fullName>
    </submittedName>
</protein>
<dbReference type="AlphaFoldDB" id="A0AAV0AI73"/>
<comment type="caution">
    <text evidence="1">The sequence shown here is derived from an EMBL/GenBank/DDBJ whole genome shotgun (WGS) entry which is preliminary data.</text>
</comment>